<name>A0ABU2KTH5_9ACTN</name>
<dbReference type="RefSeq" id="WP_311545075.1">
    <property type="nucleotide sequence ID" value="NZ_JAVREK010000009.1"/>
</dbReference>
<dbReference type="Gene3D" id="3.40.50.880">
    <property type="match status" value="1"/>
</dbReference>
<evidence type="ECO:0000313" key="3">
    <source>
        <dbReference type="Proteomes" id="UP001183226"/>
    </source>
</evidence>
<evidence type="ECO:0000259" key="1">
    <source>
        <dbReference type="Pfam" id="PF06283"/>
    </source>
</evidence>
<dbReference type="InterPro" id="IPR029010">
    <property type="entry name" value="ThuA-like"/>
</dbReference>
<dbReference type="PANTHER" id="PTHR40469:SF2">
    <property type="entry name" value="GALACTOSE-BINDING DOMAIN-LIKE SUPERFAMILY PROTEIN"/>
    <property type="match status" value="1"/>
</dbReference>
<reference evidence="3" key="1">
    <citation type="submission" date="2023-07" db="EMBL/GenBank/DDBJ databases">
        <title>30 novel species of actinomycetes from the DSMZ collection.</title>
        <authorList>
            <person name="Nouioui I."/>
        </authorList>
    </citation>
    <scope>NUCLEOTIDE SEQUENCE [LARGE SCALE GENOMIC DNA]</scope>
    <source>
        <strain evidence="3">DSM 45055</strain>
    </source>
</reference>
<organism evidence="2 3">
    <name type="scientific">Streptomonospora wellingtoniae</name>
    <dbReference type="NCBI Taxonomy" id="3075544"/>
    <lineage>
        <taxon>Bacteria</taxon>
        <taxon>Bacillati</taxon>
        <taxon>Actinomycetota</taxon>
        <taxon>Actinomycetes</taxon>
        <taxon>Streptosporangiales</taxon>
        <taxon>Nocardiopsidaceae</taxon>
        <taxon>Streptomonospora</taxon>
    </lineage>
</organism>
<protein>
    <submittedName>
        <fullName evidence="2">ThuA domain-containing protein</fullName>
    </submittedName>
</protein>
<evidence type="ECO:0000313" key="2">
    <source>
        <dbReference type="EMBL" id="MDT0302594.1"/>
    </source>
</evidence>
<keyword evidence="3" id="KW-1185">Reference proteome</keyword>
<dbReference type="InterPro" id="IPR029062">
    <property type="entry name" value="Class_I_gatase-like"/>
</dbReference>
<comment type="caution">
    <text evidence="2">The sequence shown here is derived from an EMBL/GenBank/DDBJ whole genome shotgun (WGS) entry which is preliminary data.</text>
</comment>
<dbReference type="Pfam" id="PF06283">
    <property type="entry name" value="ThuA"/>
    <property type="match status" value="1"/>
</dbReference>
<feature type="domain" description="ThuA-like" evidence="1">
    <location>
        <begin position="3"/>
        <end position="212"/>
    </location>
</feature>
<dbReference type="Proteomes" id="UP001183226">
    <property type="component" value="Unassembled WGS sequence"/>
</dbReference>
<dbReference type="PANTHER" id="PTHR40469">
    <property type="entry name" value="SECRETED GLYCOSYL HYDROLASE"/>
    <property type="match status" value="1"/>
</dbReference>
<proteinExistence type="predicted"/>
<dbReference type="SUPFAM" id="SSF52317">
    <property type="entry name" value="Class I glutamine amidotransferase-like"/>
    <property type="match status" value="1"/>
</dbReference>
<accession>A0ABU2KTH5</accession>
<sequence>MERVLVFSRTAGYRHDSIPAGVRAVGELGRALGFAVEASEDPAACHRLHGYSAVVFLSPSGGVLDGTGRAALADYVSSGGGFCGVHAASTAERDWPFYAELVGARFTRHPEVQPARVLVEDRDHPATAHLGAAWTLTDEWYDFDRDPRADVRVLLAVDEDSYQGGGMGPGHPVAWCRRVGAGRSFYTALGHPASAYADPGFRAHLLGGIRYAAAW</sequence>
<gene>
    <name evidence="2" type="ORF">RM446_10785</name>
</gene>
<dbReference type="EMBL" id="JAVREK010000009">
    <property type="protein sequence ID" value="MDT0302594.1"/>
    <property type="molecule type" value="Genomic_DNA"/>
</dbReference>